<dbReference type="Proteomes" id="UP000028709">
    <property type="component" value="Unassembled WGS sequence"/>
</dbReference>
<dbReference type="EMBL" id="JPRJ01000023">
    <property type="protein sequence ID" value="KFF25243.1"/>
    <property type="molecule type" value="Genomic_DNA"/>
</dbReference>
<evidence type="ECO:0000313" key="2">
    <source>
        <dbReference type="Proteomes" id="UP000028709"/>
    </source>
</evidence>
<name>A0A086B8H9_9FLAO</name>
<organism evidence="1 2">
    <name type="scientific">Chryseobacterium piperi</name>
    <dbReference type="NCBI Taxonomy" id="558152"/>
    <lineage>
        <taxon>Bacteria</taxon>
        <taxon>Pseudomonadati</taxon>
        <taxon>Bacteroidota</taxon>
        <taxon>Flavobacteriia</taxon>
        <taxon>Flavobacteriales</taxon>
        <taxon>Weeksellaceae</taxon>
        <taxon>Chryseobacterium group</taxon>
        <taxon>Chryseobacterium</taxon>
    </lineage>
</organism>
<evidence type="ECO:0000313" key="1">
    <source>
        <dbReference type="EMBL" id="KFF25243.1"/>
    </source>
</evidence>
<gene>
    <name evidence="1" type="ORF">IQ37_12610</name>
</gene>
<reference evidence="1 2" key="1">
    <citation type="submission" date="2014-07" db="EMBL/GenBank/DDBJ databases">
        <title>Genome of Chryseobacterium piperi CTM.</title>
        <authorList>
            <person name="Pipes S.E."/>
            <person name="Stropko S.J."/>
            <person name="Newman J.D."/>
        </authorList>
    </citation>
    <scope>NUCLEOTIDE SEQUENCE [LARGE SCALE GENOMIC DNA]</scope>
    <source>
        <strain evidence="1 2">CTM</strain>
    </source>
</reference>
<dbReference type="KEGG" id="cpip:CJF12_11830"/>
<comment type="caution">
    <text evidence="1">The sequence shown here is derived from an EMBL/GenBank/DDBJ whole genome shotgun (WGS) entry which is preliminary data.</text>
</comment>
<dbReference type="AlphaFoldDB" id="A0A086B8H9"/>
<accession>A0A086B8H9</accession>
<proteinExistence type="predicted"/>
<keyword evidence="2" id="KW-1185">Reference proteome</keyword>
<sequence length="138" mass="16130">MNNMKYLLIILLLLLSNKEINEVNTITDIAIYYEGDMDKPFPKIIFCKSCNDNIDFRIYQFKMDDDFFKTVNIFLLSSKHTEKKEGNTVLSVTINNNGKRFLKKNDASSLIKIIEPFVYSKNSKLLNSQLNKYDKILN</sequence>
<protein>
    <submittedName>
        <fullName evidence="1">Uncharacterized protein</fullName>
    </submittedName>
</protein>